<sequence>MTSDQQYSKSRMTSNTGETDANSTDAALARRRYFREKQRNHRRKVNADVAIVEAELAHLQSIWDILQASMPPSMAPREASDGPLSWYSIATVLKREVRRVLMDRQPLIRQTQRYQSLTKAMHRFVMMNIPSPMSRSNTWQNATLAAEPSARYLGKEWLTQQMYHNTRQALALLPAMTCDDEFFQFDLLASDDHDDMFASMMRIQCILPGTLASFRRFIKSNRMRDMLFKGPQDASDTVIEERTSNTRLFHSITTRGAFVNSLQGHFFEADRVIMVMRQVHDDEMHACGPMLRQRHYRSWIEVRQVSPTHILLRHVSHSSHIFRAHDGFLSVAELAVLEGIDLMGIDDDDKDAYVRREFVRRGNDDIVPWRQYLTGLLQASLQ</sequence>
<dbReference type="AlphaFoldDB" id="A0A6A4Z0F1"/>
<dbReference type="VEuPathDB" id="FungiDB:H257_17834"/>
<comment type="caution">
    <text evidence="2">The sequence shown here is derived from an EMBL/GenBank/DDBJ whole genome shotgun (WGS) entry which is preliminary data.</text>
</comment>
<evidence type="ECO:0000256" key="1">
    <source>
        <dbReference type="SAM" id="MobiDB-lite"/>
    </source>
</evidence>
<protein>
    <submittedName>
        <fullName evidence="2">Uncharacterized protein</fullName>
    </submittedName>
</protein>
<dbReference type="Proteomes" id="UP000469452">
    <property type="component" value="Unassembled WGS sequence"/>
</dbReference>
<accession>A0A6A4Z0F1</accession>
<gene>
    <name evidence="2" type="ORF">AaE_015847</name>
</gene>
<reference evidence="2 3" key="1">
    <citation type="submission" date="2019-06" db="EMBL/GenBank/DDBJ databases">
        <title>Genomics analysis of Aphanomyces spp. identifies a new class of oomycete effector associated with host adaptation.</title>
        <authorList>
            <person name="Gaulin E."/>
        </authorList>
    </citation>
    <scope>NUCLEOTIDE SEQUENCE [LARGE SCALE GENOMIC DNA]</scope>
    <source>
        <strain evidence="2 3">E</strain>
    </source>
</reference>
<evidence type="ECO:0000313" key="2">
    <source>
        <dbReference type="EMBL" id="KAF0702564.1"/>
    </source>
</evidence>
<feature type="region of interest" description="Disordered" evidence="1">
    <location>
        <begin position="1"/>
        <end position="25"/>
    </location>
</feature>
<evidence type="ECO:0000313" key="3">
    <source>
        <dbReference type="Proteomes" id="UP000469452"/>
    </source>
</evidence>
<proteinExistence type="predicted"/>
<name>A0A6A4Z0F1_APHAT</name>
<organism evidence="2 3">
    <name type="scientific">Aphanomyces astaci</name>
    <name type="common">Crayfish plague agent</name>
    <dbReference type="NCBI Taxonomy" id="112090"/>
    <lineage>
        <taxon>Eukaryota</taxon>
        <taxon>Sar</taxon>
        <taxon>Stramenopiles</taxon>
        <taxon>Oomycota</taxon>
        <taxon>Saprolegniomycetes</taxon>
        <taxon>Saprolegniales</taxon>
        <taxon>Verrucalvaceae</taxon>
        <taxon>Aphanomyces</taxon>
    </lineage>
</organism>
<dbReference type="EMBL" id="VJMI01021097">
    <property type="protein sequence ID" value="KAF0702564.1"/>
    <property type="molecule type" value="Genomic_DNA"/>
</dbReference>